<dbReference type="Pfam" id="PF00106">
    <property type="entry name" value="adh_short"/>
    <property type="match status" value="1"/>
</dbReference>
<keyword evidence="2" id="KW-0560">Oxidoreductase</keyword>
<dbReference type="SMART" id="SM00822">
    <property type="entry name" value="PKS_KR"/>
    <property type="match status" value="1"/>
</dbReference>
<organism evidence="6 7">
    <name type="scientific">Streptomyces pharetrae CZA14</name>
    <dbReference type="NCBI Taxonomy" id="1144883"/>
    <lineage>
        <taxon>Bacteria</taxon>
        <taxon>Bacillati</taxon>
        <taxon>Actinomycetota</taxon>
        <taxon>Actinomycetes</taxon>
        <taxon>Kitasatosporales</taxon>
        <taxon>Streptomycetaceae</taxon>
        <taxon>Streptomyces</taxon>
    </lineage>
</organism>
<dbReference type="RefSeq" id="WP_086173162.1">
    <property type="nucleotide sequence ID" value="NZ_MRYD01000350.1"/>
</dbReference>
<evidence type="ECO:0000259" key="5">
    <source>
        <dbReference type="PROSITE" id="PS50206"/>
    </source>
</evidence>
<dbReference type="InterPro" id="IPR001763">
    <property type="entry name" value="Rhodanese-like_dom"/>
</dbReference>
<evidence type="ECO:0000256" key="4">
    <source>
        <dbReference type="SAM" id="MobiDB-lite"/>
    </source>
</evidence>
<comment type="similarity">
    <text evidence="1 3">Belongs to the short-chain dehydrogenases/reductases (SDR) family.</text>
</comment>
<proteinExistence type="inferred from homology"/>
<dbReference type="InterPro" id="IPR002347">
    <property type="entry name" value="SDR_fam"/>
</dbReference>
<feature type="compositionally biased region" description="Basic and acidic residues" evidence="4">
    <location>
        <begin position="293"/>
        <end position="310"/>
    </location>
</feature>
<accession>A0ABX3Y8A3</accession>
<dbReference type="EMBL" id="MRYD01000350">
    <property type="protein sequence ID" value="OSZ56095.1"/>
    <property type="molecule type" value="Genomic_DNA"/>
</dbReference>
<evidence type="ECO:0000256" key="3">
    <source>
        <dbReference type="RuleBase" id="RU000363"/>
    </source>
</evidence>
<keyword evidence="7" id="KW-1185">Reference proteome</keyword>
<dbReference type="PROSITE" id="PS00061">
    <property type="entry name" value="ADH_SHORT"/>
    <property type="match status" value="1"/>
</dbReference>
<evidence type="ECO:0000313" key="7">
    <source>
        <dbReference type="Proteomes" id="UP000194266"/>
    </source>
</evidence>
<name>A0ABX3Y8A3_9ACTN</name>
<protein>
    <submittedName>
        <fullName evidence="6">Short-chain dehydrogenase</fullName>
    </submittedName>
</protein>
<dbReference type="PANTHER" id="PTHR44196">
    <property type="entry name" value="DEHYDROGENASE/REDUCTASE SDR FAMILY MEMBER 7B"/>
    <property type="match status" value="1"/>
</dbReference>
<dbReference type="PANTHER" id="PTHR44196:SF1">
    <property type="entry name" value="DEHYDROGENASE_REDUCTASE SDR FAMILY MEMBER 7B"/>
    <property type="match status" value="1"/>
</dbReference>
<feature type="domain" description="Rhodanese" evidence="5">
    <location>
        <begin position="7"/>
        <end position="56"/>
    </location>
</feature>
<dbReference type="SUPFAM" id="SSF51735">
    <property type="entry name" value="NAD(P)-binding Rossmann-fold domains"/>
    <property type="match status" value="1"/>
</dbReference>
<dbReference type="InterPro" id="IPR036291">
    <property type="entry name" value="NAD(P)-bd_dom_sf"/>
</dbReference>
<evidence type="ECO:0000256" key="1">
    <source>
        <dbReference type="ARBA" id="ARBA00006484"/>
    </source>
</evidence>
<dbReference type="InterPro" id="IPR020904">
    <property type="entry name" value="Sc_DH/Rdtase_CS"/>
</dbReference>
<reference evidence="6 7" key="1">
    <citation type="submission" date="2016-12" db="EMBL/GenBank/DDBJ databases">
        <title>Genome Mining:The Detection of Biosynthetic Gene Clusters to Aid in the Expression of Curamycin A produced by Streptomyces sp. strain CZA14.</title>
        <authorList>
            <person name="Durrell K.A."/>
            <person name="Kirby B.M."/>
            <person name="Khan W."/>
            <person name="Mthethwa T."/>
            <person name="Le Roes-Hill M."/>
        </authorList>
    </citation>
    <scope>NUCLEOTIDE SEQUENCE [LARGE SCALE GENOMIC DNA]</scope>
    <source>
        <strain evidence="6 7">CZA14</strain>
    </source>
</reference>
<dbReference type="PRINTS" id="PR00080">
    <property type="entry name" value="SDRFAMILY"/>
</dbReference>
<comment type="caution">
    <text evidence="6">The sequence shown here is derived from an EMBL/GenBank/DDBJ whole genome shotgun (WGS) entry which is preliminary data.</text>
</comment>
<dbReference type="InterPro" id="IPR057326">
    <property type="entry name" value="KR_dom"/>
</dbReference>
<dbReference type="Proteomes" id="UP000194266">
    <property type="component" value="Unassembled WGS sequence"/>
</dbReference>
<sequence length="346" mass="36968">MRGPGTPGRGRTVVVTGASGGVGRATARAFAARGDRVALLARGREGLAAAADEVRRAGGEAMVVPVDVADAKAVDAAAQQVVDAFGPIDVWVNNAFTGIFAPFTEITPDEYRRVTEVTYLGYVFGTRAALRHMLPRDRGTVVQVGSALAYRGVPLQSAYCGAKHAIQGFNESLRCELLHRGSRVRTTMVQLPAVNTPQFDWVLSRMPGRARPVAPVYQPEVAARAIVHAAFHARRREYWVGGSTAATLLANAVVPGLLDRYLARTGHGSQQDTAEPPREPGSPGNLWTPADGPHGRDFGAHGRFDAESHDGGPQPWLSRQRGRLGAALTVGAGLLAARRVRRLVRR</sequence>
<feature type="region of interest" description="Disordered" evidence="4">
    <location>
        <begin position="266"/>
        <end position="319"/>
    </location>
</feature>
<evidence type="ECO:0000313" key="6">
    <source>
        <dbReference type="EMBL" id="OSZ56095.1"/>
    </source>
</evidence>
<dbReference type="Gene3D" id="3.40.50.720">
    <property type="entry name" value="NAD(P)-binding Rossmann-like Domain"/>
    <property type="match status" value="1"/>
</dbReference>
<gene>
    <name evidence="6" type="ORF">OQI_34880</name>
</gene>
<dbReference type="NCBIfam" id="NF005495">
    <property type="entry name" value="PRK07109.1"/>
    <property type="match status" value="1"/>
</dbReference>
<dbReference type="PRINTS" id="PR00081">
    <property type="entry name" value="GDHRDH"/>
</dbReference>
<dbReference type="PROSITE" id="PS50206">
    <property type="entry name" value="RHODANESE_3"/>
    <property type="match status" value="1"/>
</dbReference>
<evidence type="ECO:0000256" key="2">
    <source>
        <dbReference type="ARBA" id="ARBA00023002"/>
    </source>
</evidence>